<dbReference type="PANTHER" id="PTHR30298">
    <property type="entry name" value="H REPEAT-ASSOCIATED PREDICTED TRANSPOSASE"/>
    <property type="match status" value="1"/>
</dbReference>
<dbReference type="InterPro" id="IPR051698">
    <property type="entry name" value="Transposase_11-like"/>
</dbReference>
<reference evidence="2 3" key="1">
    <citation type="submission" date="2016-04" db="EMBL/GenBank/DDBJ databases">
        <authorList>
            <person name="Evans L.H."/>
            <person name="Alamgir A."/>
            <person name="Owens N."/>
            <person name="Weber N.D."/>
            <person name="Virtaneva K."/>
            <person name="Barbian K."/>
            <person name="Babar A."/>
            <person name="Rosenke K."/>
        </authorList>
    </citation>
    <scope>NUCLEOTIDE SEQUENCE [LARGE SCALE GENOMIC DNA]</scope>
    <source>
        <strain evidence="2">NIES-2108</strain>
    </source>
</reference>
<feature type="domain" description="Transposase IS4-like" evidence="1">
    <location>
        <begin position="54"/>
        <end position="121"/>
    </location>
</feature>
<dbReference type="InterPro" id="IPR047647">
    <property type="entry name" value="ISAs1_transpos"/>
</dbReference>
<dbReference type="GO" id="GO:0006313">
    <property type="term" value="P:DNA transposition"/>
    <property type="evidence" value="ECO:0007669"/>
    <property type="project" value="InterPro"/>
</dbReference>
<dbReference type="Pfam" id="PF01609">
    <property type="entry name" value="DDE_Tnp_1"/>
    <property type="match status" value="1"/>
</dbReference>
<evidence type="ECO:0000313" key="2">
    <source>
        <dbReference type="EMBL" id="RCJ42310.1"/>
    </source>
</evidence>
<evidence type="ECO:0000313" key="3">
    <source>
        <dbReference type="Proteomes" id="UP000252085"/>
    </source>
</evidence>
<gene>
    <name evidence="2" type="ORF">A6769_37870</name>
</gene>
<organism evidence="2 3">
    <name type="scientific">Nostoc punctiforme NIES-2108</name>
    <dbReference type="NCBI Taxonomy" id="1356359"/>
    <lineage>
        <taxon>Bacteria</taxon>
        <taxon>Bacillati</taxon>
        <taxon>Cyanobacteriota</taxon>
        <taxon>Cyanophyceae</taxon>
        <taxon>Nostocales</taxon>
        <taxon>Nostocaceae</taxon>
        <taxon>Nostoc</taxon>
    </lineage>
</organism>
<dbReference type="GO" id="GO:0003677">
    <property type="term" value="F:DNA binding"/>
    <property type="evidence" value="ECO:0007669"/>
    <property type="project" value="InterPro"/>
</dbReference>
<evidence type="ECO:0000259" key="1">
    <source>
        <dbReference type="Pfam" id="PF01609"/>
    </source>
</evidence>
<dbReference type="PANTHER" id="PTHR30298:SF0">
    <property type="entry name" value="PROTEIN YBFL-RELATED"/>
    <property type="match status" value="1"/>
</dbReference>
<sequence>MQIPQEIALFNINFSFCIWLKQRYTVIGVLLLAISITNFNSVGMVESVRSLDGQTTVETRYFISSLESDAKQFGNSIRSHWAVENSLHWVLDVALKEDNCRIRKDNAPQNFAILRHIAVNLLTQEKRVKRGIKNKQFLAAMDNKYLLNILVLA</sequence>
<dbReference type="NCBIfam" id="NF033564">
    <property type="entry name" value="transpos_ISAs1"/>
    <property type="match status" value="1"/>
</dbReference>
<comment type="caution">
    <text evidence="2">The sequence shown here is derived from an EMBL/GenBank/DDBJ whole genome shotgun (WGS) entry which is preliminary data.</text>
</comment>
<dbReference type="GO" id="GO:0004803">
    <property type="term" value="F:transposase activity"/>
    <property type="evidence" value="ECO:0007669"/>
    <property type="project" value="InterPro"/>
</dbReference>
<dbReference type="EMBL" id="LXQE01000016">
    <property type="protein sequence ID" value="RCJ42310.1"/>
    <property type="molecule type" value="Genomic_DNA"/>
</dbReference>
<name>A0A367S2R9_NOSPU</name>
<protein>
    <recommendedName>
        <fullName evidence="1">Transposase IS4-like domain-containing protein</fullName>
    </recommendedName>
</protein>
<dbReference type="Proteomes" id="UP000252085">
    <property type="component" value="Unassembled WGS sequence"/>
</dbReference>
<proteinExistence type="predicted"/>
<accession>A0A367S2R9</accession>
<dbReference type="InterPro" id="IPR002559">
    <property type="entry name" value="Transposase_11"/>
</dbReference>
<dbReference type="AlphaFoldDB" id="A0A367S2R9"/>